<keyword evidence="1" id="KW-0472">Membrane</keyword>
<proteinExistence type="predicted"/>
<evidence type="ECO:0000256" key="1">
    <source>
        <dbReference type="SAM" id="Phobius"/>
    </source>
</evidence>
<protein>
    <recommendedName>
        <fullName evidence="4">SPW repeat-containing protein</fullName>
    </recommendedName>
</protein>
<feature type="transmembrane region" description="Helical" evidence="1">
    <location>
        <begin position="12"/>
        <end position="31"/>
    </location>
</feature>
<dbReference type="EMBL" id="JAUJEA010000001">
    <property type="protein sequence ID" value="MDN5200277.1"/>
    <property type="molecule type" value="Genomic_DNA"/>
</dbReference>
<keyword evidence="1" id="KW-1133">Transmembrane helix</keyword>
<evidence type="ECO:0000313" key="2">
    <source>
        <dbReference type="EMBL" id="MDN5200277.1"/>
    </source>
</evidence>
<evidence type="ECO:0000313" key="3">
    <source>
        <dbReference type="Proteomes" id="UP001172082"/>
    </source>
</evidence>
<accession>A0ABT8KHT3</accession>
<name>A0ABT8KHT3_9BACT</name>
<keyword evidence="1" id="KW-0812">Transmembrane</keyword>
<gene>
    <name evidence="2" type="ORF">QQ008_02870</name>
</gene>
<dbReference type="RefSeq" id="WP_346750302.1">
    <property type="nucleotide sequence ID" value="NZ_JAUJEA010000001.1"/>
</dbReference>
<feature type="transmembrane region" description="Helical" evidence="1">
    <location>
        <begin position="97"/>
        <end position="113"/>
    </location>
</feature>
<keyword evidence="3" id="KW-1185">Reference proteome</keyword>
<dbReference type="Proteomes" id="UP001172082">
    <property type="component" value="Unassembled WGS sequence"/>
</dbReference>
<evidence type="ECO:0008006" key="4">
    <source>
        <dbReference type="Google" id="ProtNLM"/>
    </source>
</evidence>
<reference evidence="2" key="1">
    <citation type="submission" date="2023-06" db="EMBL/GenBank/DDBJ databases">
        <title>Genomic of Parafulvivirga corallium.</title>
        <authorList>
            <person name="Wang G."/>
        </authorList>
    </citation>
    <scope>NUCLEOTIDE SEQUENCE</scope>
    <source>
        <strain evidence="2">BMA10</strain>
    </source>
</reference>
<organism evidence="2 3">
    <name type="scientific">Splendidivirga corallicola</name>
    <dbReference type="NCBI Taxonomy" id="3051826"/>
    <lineage>
        <taxon>Bacteria</taxon>
        <taxon>Pseudomonadati</taxon>
        <taxon>Bacteroidota</taxon>
        <taxon>Cytophagia</taxon>
        <taxon>Cytophagales</taxon>
        <taxon>Splendidivirgaceae</taxon>
        <taxon>Splendidivirga</taxon>
    </lineage>
</organism>
<feature type="transmembrane region" description="Helical" evidence="1">
    <location>
        <begin position="72"/>
        <end position="91"/>
    </location>
</feature>
<feature type="transmembrane region" description="Helical" evidence="1">
    <location>
        <begin position="37"/>
        <end position="60"/>
    </location>
</feature>
<comment type="caution">
    <text evidence="2">The sequence shown here is derived from an EMBL/GenBank/DDBJ whole genome shotgun (WGS) entry which is preliminary data.</text>
</comment>
<sequence>MKLRFISPTMHGVADYSAGLGLILFPIILNLGESSDLAFWFSIGTGIAVWIASALTNYKLGLLRTIPFEGHLAIDLLVAATFMAVPFLFSFQGIDAYYYWINAAVVFLVVSLSDSNESIKTII</sequence>